<evidence type="ECO:0000256" key="1">
    <source>
        <dbReference type="ARBA" id="ARBA00022801"/>
    </source>
</evidence>
<dbReference type="GO" id="GO:0016042">
    <property type="term" value="P:lipid catabolic process"/>
    <property type="evidence" value="ECO:0007669"/>
    <property type="project" value="UniProtKB-UniRule"/>
</dbReference>
<dbReference type="PROSITE" id="PS51635">
    <property type="entry name" value="PNPLA"/>
    <property type="match status" value="1"/>
</dbReference>
<dbReference type="PANTHER" id="PTHR14226">
    <property type="entry name" value="NEUROPATHY TARGET ESTERASE/SWISS CHEESE D.MELANOGASTER"/>
    <property type="match status" value="1"/>
</dbReference>
<evidence type="ECO:0000256" key="3">
    <source>
        <dbReference type="ARBA" id="ARBA00023098"/>
    </source>
</evidence>
<feature type="active site" description="Nucleophile" evidence="4">
    <location>
        <position position="71"/>
    </location>
</feature>
<dbReference type="Gene3D" id="3.40.1090.10">
    <property type="entry name" value="Cytosolic phospholipase A2 catalytic domain"/>
    <property type="match status" value="1"/>
</dbReference>
<sequence length="417" mass="44661">MAAASADPVREAARAASTLPVLRPACTGLILAGGGARAAYQVGVLKAILHILGQRPGGLHANPFHILCGTSAGAINAAVLACGADRLALTVQHMLDVWENFHCNQVYRTDALQGLSRSGWLSMLSFGLMLARVGRKKRPSLLDNEPLGELLRGVLDFGRLQANLAGGVVQALAIAATGYTSGQHITFYQSAYEIEPWRRSLRAAVRSEIGVDHLLASSAIPFIFPARRLLVHGEPEWCGDGSMRQLAPISPAIHLGATRVLIVGGGRTDTEVDPQRRAAGAAYPTLAQIGGHALSNIFLDSLDSDIERVTRINQTLARLPAAERWRGPLRPVRVLAISPSQRLDEIAGRHLDSLPGTLRTLLRGMGASADNDEATGTSFASYLMFEPGYTRELIALGFGDTLDRSAEVLAFFRTDEE</sequence>
<proteinExistence type="predicted"/>
<reference evidence="6 7" key="1">
    <citation type="submission" date="2018-10" db="EMBL/GenBank/DDBJ databases">
        <authorList>
            <person name="Criscuolo A."/>
        </authorList>
    </citation>
    <scope>NUCLEOTIDE SEQUENCE [LARGE SCALE GENOMIC DNA]</scope>
    <source>
        <strain evidence="6">DnA1</strain>
    </source>
</reference>
<dbReference type="GO" id="GO:0016787">
    <property type="term" value="F:hydrolase activity"/>
    <property type="evidence" value="ECO:0007669"/>
    <property type="project" value="UniProtKB-UniRule"/>
</dbReference>
<feature type="domain" description="PNPLA" evidence="5">
    <location>
        <begin position="29"/>
        <end position="253"/>
    </location>
</feature>
<dbReference type="InterPro" id="IPR002641">
    <property type="entry name" value="PNPLA_dom"/>
</dbReference>
<evidence type="ECO:0000256" key="4">
    <source>
        <dbReference type="PROSITE-ProRule" id="PRU01161"/>
    </source>
</evidence>
<comment type="caution">
    <text evidence="4">Lacks conserved residue(s) required for the propagation of feature annotation.</text>
</comment>
<dbReference type="EMBL" id="UWPJ01000022">
    <property type="protein sequence ID" value="VCU70599.1"/>
    <property type="molecule type" value="Genomic_DNA"/>
</dbReference>
<organism evidence="6 7">
    <name type="scientific">Pigmentiphaga humi</name>
    <dbReference type="NCBI Taxonomy" id="2478468"/>
    <lineage>
        <taxon>Bacteria</taxon>
        <taxon>Pseudomonadati</taxon>
        <taxon>Pseudomonadota</taxon>
        <taxon>Betaproteobacteria</taxon>
        <taxon>Burkholderiales</taxon>
        <taxon>Alcaligenaceae</taxon>
        <taxon>Pigmentiphaga</taxon>
    </lineage>
</organism>
<feature type="active site" description="Proton acceptor" evidence="4">
    <location>
        <position position="240"/>
    </location>
</feature>
<dbReference type="InterPro" id="IPR016035">
    <property type="entry name" value="Acyl_Trfase/lysoPLipase"/>
</dbReference>
<protein>
    <submittedName>
        <fullName evidence="6">Patatin-like phospholipase</fullName>
    </submittedName>
</protein>
<evidence type="ECO:0000313" key="6">
    <source>
        <dbReference type="EMBL" id="VCU70599.1"/>
    </source>
</evidence>
<evidence type="ECO:0000256" key="2">
    <source>
        <dbReference type="ARBA" id="ARBA00022963"/>
    </source>
</evidence>
<dbReference type="SUPFAM" id="SSF52151">
    <property type="entry name" value="FabD/lysophospholipase-like"/>
    <property type="match status" value="1"/>
</dbReference>
<name>A0A3P4B2S6_9BURK</name>
<gene>
    <name evidence="6" type="ORF">PIGHUM_02675</name>
</gene>
<evidence type="ECO:0000259" key="5">
    <source>
        <dbReference type="PROSITE" id="PS51635"/>
    </source>
</evidence>
<accession>A0A3P4B2S6</accession>
<keyword evidence="1 4" id="KW-0378">Hydrolase</keyword>
<feature type="short sequence motif" description="GXSXG" evidence="4">
    <location>
        <begin position="69"/>
        <end position="73"/>
    </location>
</feature>
<dbReference type="OrthoDB" id="9798773at2"/>
<dbReference type="PANTHER" id="PTHR14226:SF57">
    <property type="entry name" value="BLR7027 PROTEIN"/>
    <property type="match status" value="1"/>
</dbReference>
<dbReference type="Proteomes" id="UP000277294">
    <property type="component" value="Unassembled WGS sequence"/>
</dbReference>
<keyword evidence="2 4" id="KW-0442">Lipid degradation</keyword>
<dbReference type="AlphaFoldDB" id="A0A3P4B2S6"/>
<dbReference type="Pfam" id="PF01734">
    <property type="entry name" value="Patatin"/>
    <property type="match status" value="1"/>
</dbReference>
<evidence type="ECO:0000313" key="7">
    <source>
        <dbReference type="Proteomes" id="UP000277294"/>
    </source>
</evidence>
<keyword evidence="7" id="KW-1185">Reference proteome</keyword>
<keyword evidence="3 4" id="KW-0443">Lipid metabolism</keyword>
<dbReference type="InterPro" id="IPR050301">
    <property type="entry name" value="NTE"/>
</dbReference>